<keyword evidence="3" id="KW-0560">Oxidoreductase</keyword>
<accession>A0A2S3I7Z5</accession>
<evidence type="ECO:0000256" key="1">
    <source>
        <dbReference type="ARBA" id="ARBA00006484"/>
    </source>
</evidence>
<gene>
    <name evidence="5" type="ORF">PAHAL_7G204700</name>
</gene>
<dbReference type="InterPro" id="IPR002347">
    <property type="entry name" value="SDR_fam"/>
</dbReference>
<dbReference type="SUPFAM" id="SSF51735">
    <property type="entry name" value="NAD(P)-binding Rossmann-fold domains"/>
    <property type="match status" value="1"/>
</dbReference>
<protein>
    <recommendedName>
        <fullName evidence="6">(+)-neomenthol dehydrogenase</fullName>
    </recommendedName>
</protein>
<dbReference type="GO" id="GO:0016020">
    <property type="term" value="C:membrane"/>
    <property type="evidence" value="ECO:0007669"/>
    <property type="project" value="TreeGrafter"/>
</dbReference>
<dbReference type="PRINTS" id="PR00081">
    <property type="entry name" value="GDHRDH"/>
</dbReference>
<evidence type="ECO:0000313" key="5">
    <source>
        <dbReference type="EMBL" id="PAN38887.1"/>
    </source>
</evidence>
<dbReference type="GO" id="GO:0016491">
    <property type="term" value="F:oxidoreductase activity"/>
    <property type="evidence" value="ECO:0007669"/>
    <property type="project" value="UniProtKB-KW"/>
</dbReference>
<dbReference type="Gramene" id="PAN38887">
    <property type="protein sequence ID" value="PAN38887"/>
    <property type="gene ID" value="PAHAL_7G204700"/>
</dbReference>
<evidence type="ECO:0000256" key="2">
    <source>
        <dbReference type="ARBA" id="ARBA00022857"/>
    </source>
</evidence>
<dbReference type="PANTHER" id="PTHR43490:SF60">
    <property type="entry name" value="NAD(P)-BINDING ROSSMANN-FOLD SUPERFAMILY PROTEIN"/>
    <property type="match status" value="1"/>
</dbReference>
<dbReference type="Gene3D" id="3.40.50.720">
    <property type="entry name" value="NAD(P)-binding Rossmann-like Domain"/>
    <property type="match status" value="1"/>
</dbReference>
<keyword evidence="2" id="KW-0521">NADP</keyword>
<name>A0A2S3I7Z5_9POAL</name>
<organism evidence="5">
    <name type="scientific">Panicum hallii</name>
    <dbReference type="NCBI Taxonomy" id="206008"/>
    <lineage>
        <taxon>Eukaryota</taxon>
        <taxon>Viridiplantae</taxon>
        <taxon>Streptophyta</taxon>
        <taxon>Embryophyta</taxon>
        <taxon>Tracheophyta</taxon>
        <taxon>Spermatophyta</taxon>
        <taxon>Magnoliopsida</taxon>
        <taxon>Liliopsida</taxon>
        <taxon>Poales</taxon>
        <taxon>Poaceae</taxon>
        <taxon>PACMAD clade</taxon>
        <taxon>Panicoideae</taxon>
        <taxon>Panicodae</taxon>
        <taxon>Paniceae</taxon>
        <taxon>Panicinae</taxon>
        <taxon>Panicum</taxon>
        <taxon>Panicum sect. Panicum</taxon>
    </lineage>
</organism>
<dbReference type="Pfam" id="PF00106">
    <property type="entry name" value="adh_short"/>
    <property type="match status" value="2"/>
</dbReference>
<dbReference type="Proteomes" id="UP000243499">
    <property type="component" value="Chromosome 7"/>
</dbReference>
<dbReference type="PANTHER" id="PTHR43490">
    <property type="entry name" value="(+)-NEOMENTHOL DEHYDROGENASE"/>
    <property type="match status" value="1"/>
</dbReference>
<reference evidence="5" key="1">
    <citation type="submission" date="2018-04" db="EMBL/GenBank/DDBJ databases">
        <title>WGS assembly of Panicum hallii.</title>
        <authorList>
            <person name="Lovell J."/>
            <person name="Jenkins J."/>
            <person name="Lowry D."/>
            <person name="Mamidi S."/>
            <person name="Sreedasyam A."/>
            <person name="Weng X."/>
            <person name="Barry K."/>
            <person name="Bonette J."/>
            <person name="Campitelli B."/>
            <person name="Daum C."/>
            <person name="Gordon S."/>
            <person name="Gould B."/>
            <person name="Lipzen A."/>
            <person name="Macqueen A."/>
            <person name="Palacio-Mejia J."/>
            <person name="Plott C."/>
            <person name="Shakirov E."/>
            <person name="Shu S."/>
            <person name="Yoshinaga Y."/>
            <person name="Zane M."/>
            <person name="Rokhsar D."/>
            <person name="Grimwood J."/>
            <person name="Schmutz J."/>
            <person name="Juenger T."/>
        </authorList>
    </citation>
    <scope>NUCLEOTIDE SEQUENCE [LARGE SCALE GENOMIC DNA]</scope>
    <source>
        <strain evidence="5">FIL2</strain>
    </source>
</reference>
<dbReference type="FunFam" id="3.40.50.720:FF:000387">
    <property type="entry name" value="NAD(P)-binding Rossmann-fold superfamily protein"/>
    <property type="match status" value="1"/>
</dbReference>
<dbReference type="AlphaFoldDB" id="A0A2S3I7Z5"/>
<comment type="similarity">
    <text evidence="1 4">Belongs to the short-chain dehydrogenases/reductases (SDR) family.</text>
</comment>
<dbReference type="PRINTS" id="PR00080">
    <property type="entry name" value="SDRFAMILY"/>
</dbReference>
<proteinExistence type="inferred from homology"/>
<dbReference type="InterPro" id="IPR036291">
    <property type="entry name" value="NAD(P)-bd_dom_sf"/>
</dbReference>
<evidence type="ECO:0008006" key="6">
    <source>
        <dbReference type="Google" id="ProtNLM"/>
    </source>
</evidence>
<evidence type="ECO:0000256" key="3">
    <source>
        <dbReference type="ARBA" id="ARBA00023002"/>
    </source>
</evidence>
<evidence type="ECO:0000256" key="4">
    <source>
        <dbReference type="RuleBase" id="RU000363"/>
    </source>
</evidence>
<sequence length="388" mass="41614">MSARGRGTCNSCALASGGRRVRGSEPIELPSPKSCACRRQLQPEPPAVWLGGRQRPAAQCMYKYLRLSAPNGLPPVGHPRAHGTPPVASLVPCSMDYSSTKESPPAGAWWSRETVAVVTGANRGIGHALAARLAEHGLTVVLTARDGARGEAAAAPLRARGLAVAFRRLDVSDAASVAEFAAWLRDTVGGLDILVNNAAVSFNEIDTNSVEHAETVLRTNFHGAKMLTEALLPLFRQSPATSRILNISSQLGLLNKVSDPSLKALLLDEETLTEAAIEAMVSRFLAQVKDGTWGAQGWPKVWTDYSVSKLALNAYSRLLARRLQAHGARVSVNCFCPGFTRTDMTRGWGKRTAEEVADVGARLALLPPAELPTGAFFKWCTPQLYSKL</sequence>
<dbReference type="EMBL" id="CM008052">
    <property type="protein sequence ID" value="PAN38887.1"/>
    <property type="molecule type" value="Genomic_DNA"/>
</dbReference>